<reference evidence="1 2" key="1">
    <citation type="submission" date="2020-02" db="EMBL/GenBank/DDBJ databases">
        <title>Paenibacillus sp. nov., isolated from rhizosphere soil of tomato.</title>
        <authorList>
            <person name="Weon H.-Y."/>
            <person name="Lee S.A."/>
        </authorList>
    </citation>
    <scope>NUCLEOTIDE SEQUENCE [LARGE SCALE GENOMIC DNA]</scope>
    <source>
        <strain evidence="1 2">14171R-81</strain>
    </source>
</reference>
<dbReference type="AlphaFoldDB" id="A0A6C0P8R9"/>
<dbReference type="SUPFAM" id="SSF53850">
    <property type="entry name" value="Periplasmic binding protein-like II"/>
    <property type="match status" value="1"/>
</dbReference>
<dbReference type="PANTHER" id="PTHR43649:SF27">
    <property type="entry name" value="EXTRACELLULAR SOLUTE-BINDING PROTEIN FAMILY 1"/>
    <property type="match status" value="1"/>
</dbReference>
<dbReference type="Pfam" id="PF01547">
    <property type="entry name" value="SBP_bac_1"/>
    <property type="match status" value="1"/>
</dbReference>
<gene>
    <name evidence="1" type="ORF">GZH47_09775</name>
</gene>
<accession>A0A6C0P8R9</accession>
<dbReference type="CDD" id="cd14489">
    <property type="entry name" value="CBM_SBP_bac_1_like"/>
    <property type="match status" value="1"/>
</dbReference>
<dbReference type="Proteomes" id="UP000479114">
    <property type="component" value="Chromosome"/>
</dbReference>
<sequence length="931" mass="104248">MDEALAGKPQKGSYAAYLAAFKDEPKPEAGVTIPAGDYASANDMKAKVMPQYEGAQGEAVWTDESGSIAWNVDVPATGLYNMAVDYFPIEGKSAAIERQILIDGQAPFTEAGSIVFSRVWGSASAIAKRDDNGNDIRPQEIEKPVWQQAIVKDAEGSYEQPFYFHLSAGKHTITFVSLREPMVIGDIRLMQQPATPTYAEASQAYASEGLKPVKDALVKVQGEQAVRVSDPTLYPSNDRSSPATEPYDVSKIRMNMIGGHNWRMPGQWIEWDVEAPEDGLYRIAFKSRQNELRGLYATRKLTIDGTIPFQEAKEIRFLYDRDWSMGILGGSKDPYLFKLAKGKHTIRLEVSLGDVAPMIRAVQNAVLELNALYRDIIKITGSTPDPNRDYHLDRQVPGLVSRFNAQSKLLYGIGDALEQLTGEKSEQVAALYRTAYQLEDMAKRPDTIQDRLDTYKVNVGSLGTWLLTVREQPLDIDYLLLAGTDVTLPKANASWLAKVKHESQAFLYSFFEDYNSLGDVSSGDGKQGGTVTVWIGTGRDQAQALKSMIDDTFTPETGIKVDLKLVQMGNLLPATLAGEGPDVAMQIDNQTPVNFAMRNAAQDLTVFKDFAQVASRFRDSAMVPYRYGDNVYALPEQQSFGMLFYRKDVLDELGLKVPQTWDDVYDMIPVLQKNNMQFELPLEQNFARMPSMAPNAIYTSLLFQSNGRLYANGGKRSDLDSEASMRSFRQWTEFYTNYRMPLTFDFPNRFRTGEMPIGIADYTLYNNLTVSAPEIRGLWDFAPIPGTKAASGEIRRDEGSSGTSVMMPGNAAHKDNAWSFMKWWTSTDTQVRFGREMEGLMGAAARYPTANTEALAELPWPVKDYRSLQEQWEWVQGIPEVPGGYYTGRQIDNAFRKVVNENANARETLYDYTRSINDEISLKRSEFKLPD</sequence>
<dbReference type="InterPro" id="IPR050490">
    <property type="entry name" value="Bact_solute-bd_prot1"/>
</dbReference>
<dbReference type="EMBL" id="CP048286">
    <property type="protein sequence ID" value="QHW35010.1"/>
    <property type="molecule type" value="Genomic_DNA"/>
</dbReference>
<evidence type="ECO:0000313" key="1">
    <source>
        <dbReference type="EMBL" id="QHW35010.1"/>
    </source>
</evidence>
<dbReference type="Gene3D" id="3.40.190.10">
    <property type="entry name" value="Periplasmic binding protein-like II"/>
    <property type="match status" value="1"/>
</dbReference>
<dbReference type="Gene3D" id="2.60.120.260">
    <property type="entry name" value="Galactose-binding domain-like"/>
    <property type="match status" value="2"/>
</dbReference>
<dbReference type="KEGG" id="prz:GZH47_09775"/>
<evidence type="ECO:0000313" key="2">
    <source>
        <dbReference type="Proteomes" id="UP000479114"/>
    </source>
</evidence>
<dbReference type="InterPro" id="IPR006059">
    <property type="entry name" value="SBP"/>
</dbReference>
<protein>
    <submittedName>
        <fullName evidence="1">Extracellular solute-binding protein</fullName>
    </submittedName>
</protein>
<dbReference type="PANTHER" id="PTHR43649">
    <property type="entry name" value="ARABINOSE-BINDING PROTEIN-RELATED"/>
    <property type="match status" value="1"/>
</dbReference>
<proteinExistence type="predicted"/>
<name>A0A6C0P8R9_9BACL</name>
<keyword evidence="2" id="KW-1185">Reference proteome</keyword>
<organism evidence="1 2">
    <name type="scientific">Paenibacillus rhizovicinus</name>
    <dbReference type="NCBI Taxonomy" id="2704463"/>
    <lineage>
        <taxon>Bacteria</taxon>
        <taxon>Bacillati</taxon>
        <taxon>Bacillota</taxon>
        <taxon>Bacilli</taxon>
        <taxon>Bacillales</taxon>
        <taxon>Paenibacillaceae</taxon>
        <taxon>Paenibacillus</taxon>
    </lineage>
</organism>